<name>E0S572_BUTPB</name>
<evidence type="ECO:0000313" key="1">
    <source>
        <dbReference type="EMBL" id="ADL36554.1"/>
    </source>
</evidence>
<organism evidence="1 2">
    <name type="scientific">Butyrivibrio proteoclasticus (strain ATCC 51982 / DSM 14932 / B316)</name>
    <name type="common">Clostridium proteoclasticum</name>
    <dbReference type="NCBI Taxonomy" id="515622"/>
    <lineage>
        <taxon>Bacteria</taxon>
        <taxon>Bacillati</taxon>
        <taxon>Bacillota</taxon>
        <taxon>Clostridia</taxon>
        <taxon>Lachnospirales</taxon>
        <taxon>Lachnospiraceae</taxon>
        <taxon>Butyrivibrio</taxon>
    </lineage>
</organism>
<geneLocation type="plasmid" evidence="1 2">
    <name>pCY186</name>
</geneLocation>
<protein>
    <submittedName>
        <fullName evidence="1">Uncharacterized protein</fullName>
    </submittedName>
</protein>
<evidence type="ECO:0000313" key="2">
    <source>
        <dbReference type="Proteomes" id="UP000001299"/>
    </source>
</evidence>
<dbReference type="Proteomes" id="UP000001299">
    <property type="component" value="Plasmid pCY186"/>
</dbReference>
<gene>
    <name evidence="1" type="ordered locus">bpr_IV190</name>
</gene>
<keyword evidence="1" id="KW-0614">Plasmid</keyword>
<sequence length="195" mass="22423">MKGKIIKITVLVAMILIFVSALMYEVKHMPIHIKGNTGYKPVVMADGVKLSDDIFIAIDYDVCGYGPILECMPGKLIFYTNGDVILQFEGKNIYKENVKDFDKVMEQIDIEKLMTTDPESAIDALDGASWGYYFYDEEGEVVCRNVGYCPQNDAFREPCRILFRSINEDYFDSALENARRGYGRRKGIPYYKNRW</sequence>
<keyword evidence="2" id="KW-1185">Reference proteome</keyword>
<dbReference type="AlphaFoldDB" id="E0S572"/>
<dbReference type="RefSeq" id="WP_013283202.1">
    <property type="nucleotide sequence ID" value="NC_014390.1"/>
</dbReference>
<dbReference type="KEGG" id="bpb:bpr_IV190"/>
<dbReference type="EMBL" id="CP001813">
    <property type="protein sequence ID" value="ADL36554.1"/>
    <property type="molecule type" value="Genomic_DNA"/>
</dbReference>
<proteinExistence type="predicted"/>
<dbReference type="HOGENOM" id="CLU_1394078_0_0_9"/>
<accession>E0S572</accession>
<reference evidence="1 2" key="1">
    <citation type="journal article" date="2010" name="PLoS ONE">
        <title>The glycobiome of the rumen bacterium Butyrivibrio proteoclasticus B316(T) highlights adaptation to a polysaccharide-rich environment.</title>
        <authorList>
            <person name="Kelly W.J."/>
            <person name="Leahy S.C."/>
            <person name="Altermann E."/>
            <person name="Yeoman C.J."/>
            <person name="Dunne J.C."/>
            <person name="Kong Z."/>
            <person name="Pacheco D.M."/>
            <person name="Li D."/>
            <person name="Noel S.J."/>
            <person name="Moon C.D."/>
            <person name="Cookson A.L."/>
            <person name="Attwood G.T."/>
        </authorList>
    </citation>
    <scope>NUCLEOTIDE SEQUENCE [LARGE SCALE GENOMIC DNA]</scope>
    <source>
        <strain evidence="2">ATCC 51982 / DSM 14932 / B316</strain>
        <plasmid evidence="2">Plasmid pCY186</plasmid>
    </source>
</reference>